<evidence type="ECO:0000256" key="1">
    <source>
        <dbReference type="ARBA" id="ARBA00001954"/>
    </source>
</evidence>
<keyword evidence="5" id="KW-0809">Transit peptide</keyword>
<evidence type="ECO:0000256" key="2">
    <source>
        <dbReference type="ARBA" id="ARBA00004173"/>
    </source>
</evidence>
<dbReference type="PANTHER" id="PTHR43084">
    <property type="entry name" value="PERSULFIDE DIOXYGENASE ETHE1"/>
    <property type="match status" value="1"/>
</dbReference>
<dbReference type="WBParaSite" id="L893_g15896.t1">
    <property type="protein sequence ID" value="L893_g15896.t1"/>
    <property type="gene ID" value="L893_g15896"/>
</dbReference>
<evidence type="ECO:0000313" key="18">
    <source>
        <dbReference type="WBParaSite" id="L893_g15896.t1"/>
    </source>
</evidence>
<dbReference type="InterPro" id="IPR044528">
    <property type="entry name" value="POD-like_MBL-fold"/>
</dbReference>
<dbReference type="EC" id="1.13.11.18" evidence="13"/>
<evidence type="ECO:0000256" key="3">
    <source>
        <dbReference type="ARBA" id="ARBA00006759"/>
    </source>
</evidence>
<evidence type="ECO:0000256" key="5">
    <source>
        <dbReference type="ARBA" id="ARBA00022946"/>
    </source>
</evidence>
<keyword evidence="7" id="KW-0007">Acetylation</keyword>
<evidence type="ECO:0000313" key="17">
    <source>
        <dbReference type="Proteomes" id="UP000095287"/>
    </source>
</evidence>
<keyword evidence="8" id="KW-0560">Oxidoreductase</keyword>
<comment type="catalytic activity">
    <reaction evidence="11">
        <text>S-sulfanylglutathione + O2 + H2O = sulfite + glutathione + 2 H(+)</text>
        <dbReference type="Rhea" id="RHEA:12981"/>
        <dbReference type="ChEBI" id="CHEBI:15377"/>
        <dbReference type="ChEBI" id="CHEBI:15378"/>
        <dbReference type="ChEBI" id="CHEBI:15379"/>
        <dbReference type="ChEBI" id="CHEBI:17359"/>
        <dbReference type="ChEBI" id="CHEBI:57925"/>
        <dbReference type="ChEBI" id="CHEBI:58905"/>
        <dbReference type="EC" id="1.13.11.18"/>
    </reaction>
</comment>
<evidence type="ECO:0000256" key="9">
    <source>
        <dbReference type="ARBA" id="ARBA00023004"/>
    </source>
</evidence>
<dbReference type="GO" id="GO:0006749">
    <property type="term" value="P:glutathione metabolic process"/>
    <property type="evidence" value="ECO:0007669"/>
    <property type="project" value="InterPro"/>
</dbReference>
<comment type="similarity">
    <text evidence="3">Belongs to the metallo-beta-lactamase superfamily. Glyoxalase II family.</text>
</comment>
<dbReference type="CDD" id="cd07724">
    <property type="entry name" value="POD-like_MBL-fold"/>
    <property type="match status" value="1"/>
</dbReference>
<comment type="subunit">
    <text evidence="12">Homodimer. Monomer. Interacts with TST. May interact with RELA.</text>
</comment>
<evidence type="ECO:0000256" key="8">
    <source>
        <dbReference type="ARBA" id="ARBA00023002"/>
    </source>
</evidence>
<keyword evidence="17" id="KW-1185">Reference proteome</keyword>
<organism evidence="17 18">
    <name type="scientific">Steinernema glaseri</name>
    <dbReference type="NCBI Taxonomy" id="37863"/>
    <lineage>
        <taxon>Eukaryota</taxon>
        <taxon>Metazoa</taxon>
        <taxon>Ecdysozoa</taxon>
        <taxon>Nematoda</taxon>
        <taxon>Chromadorea</taxon>
        <taxon>Rhabditida</taxon>
        <taxon>Tylenchina</taxon>
        <taxon>Panagrolaimomorpha</taxon>
        <taxon>Strongyloidoidea</taxon>
        <taxon>Steinernematidae</taxon>
        <taxon>Steinernema</taxon>
    </lineage>
</organism>
<keyword evidence="9" id="KW-0408">Iron</keyword>
<dbReference type="SUPFAM" id="SSF56281">
    <property type="entry name" value="Metallo-hydrolase/oxidoreductase"/>
    <property type="match status" value="1"/>
</dbReference>
<dbReference type="FunFam" id="3.60.15.10:FF:000013">
    <property type="entry name" value="Persulfide dioxygenase ETHE1, mitochondrial"/>
    <property type="match status" value="1"/>
</dbReference>
<reference evidence="18" key="1">
    <citation type="submission" date="2016-11" db="UniProtKB">
        <authorList>
            <consortium name="WormBaseParasite"/>
        </authorList>
    </citation>
    <scope>IDENTIFICATION</scope>
</reference>
<evidence type="ECO:0000256" key="12">
    <source>
        <dbReference type="ARBA" id="ARBA00065219"/>
    </source>
</evidence>
<dbReference type="Pfam" id="PF00753">
    <property type="entry name" value="Lactamase_B"/>
    <property type="match status" value="1"/>
</dbReference>
<evidence type="ECO:0000259" key="16">
    <source>
        <dbReference type="SMART" id="SM00849"/>
    </source>
</evidence>
<evidence type="ECO:0000256" key="14">
    <source>
        <dbReference type="ARBA" id="ARBA00067300"/>
    </source>
</evidence>
<dbReference type="AlphaFoldDB" id="A0A1I7YFQ5"/>
<evidence type="ECO:0000256" key="6">
    <source>
        <dbReference type="ARBA" id="ARBA00022964"/>
    </source>
</evidence>
<comment type="subcellular location">
    <subcellularLocation>
        <location evidence="2">Mitochondrion</location>
    </subcellularLocation>
</comment>
<sequence>MTSHVLRPIFRQLFESVSCTYTYVLGCPRTRQALIIDPVYETVDRDTKLINELGLDLIYGLNTHVHADHVTGTGELKRRFPKMRSVLSAQSGGKADLYIDGGDTVNVGEMELEVRATPGHTDGCVTYVDHQQRMAFTGDALLIRGCGRTDFQQGDSAHLYRSIHEQILSLPDDFLLYPGHDYRGVMVSSVSEEKKFNPRTTKTLKDFVDIMNNLNLPYPHQLDKSLPANLLCGVYDLFDEELKKKVGGKH</sequence>
<dbReference type="GO" id="GO:0005739">
    <property type="term" value="C:mitochondrion"/>
    <property type="evidence" value="ECO:0007669"/>
    <property type="project" value="UniProtKB-SubCell"/>
</dbReference>
<evidence type="ECO:0000256" key="15">
    <source>
        <dbReference type="ARBA" id="ARBA00077964"/>
    </source>
</evidence>
<keyword evidence="6" id="KW-0223">Dioxygenase</keyword>
<evidence type="ECO:0000256" key="10">
    <source>
        <dbReference type="ARBA" id="ARBA00023128"/>
    </source>
</evidence>
<evidence type="ECO:0000256" key="11">
    <source>
        <dbReference type="ARBA" id="ARBA00050990"/>
    </source>
</evidence>
<comment type="cofactor">
    <cofactor evidence="1">
        <name>Fe(2+)</name>
        <dbReference type="ChEBI" id="CHEBI:29033"/>
    </cofactor>
</comment>
<dbReference type="SMART" id="SM00849">
    <property type="entry name" value="Lactamase_B"/>
    <property type="match status" value="1"/>
</dbReference>
<dbReference type="InterPro" id="IPR036866">
    <property type="entry name" value="RibonucZ/Hydroxyglut_hydro"/>
</dbReference>
<dbReference type="GO" id="GO:0046872">
    <property type="term" value="F:metal ion binding"/>
    <property type="evidence" value="ECO:0007669"/>
    <property type="project" value="UniProtKB-KW"/>
</dbReference>
<protein>
    <recommendedName>
        <fullName evidence="14">Persulfide dioxygenase ETHE1, mitochondrial</fullName>
        <ecNumber evidence="13">1.13.11.18</ecNumber>
    </recommendedName>
    <alternativeName>
        <fullName evidence="15">Sulfur dioxygenase ETHE1</fullName>
    </alternativeName>
</protein>
<keyword evidence="10" id="KW-0496">Mitochondrion</keyword>
<dbReference type="InterPro" id="IPR051682">
    <property type="entry name" value="Mito_Persulfide_Diox"/>
</dbReference>
<dbReference type="PANTHER" id="PTHR43084:SF1">
    <property type="entry name" value="PERSULFIDE DIOXYGENASE ETHE1, MITOCHONDRIAL"/>
    <property type="match status" value="1"/>
</dbReference>
<evidence type="ECO:0000256" key="7">
    <source>
        <dbReference type="ARBA" id="ARBA00022990"/>
    </source>
</evidence>
<dbReference type="GO" id="GO:0050313">
    <property type="term" value="F:sulfur dioxygenase activity"/>
    <property type="evidence" value="ECO:0007669"/>
    <property type="project" value="UniProtKB-EC"/>
</dbReference>
<proteinExistence type="inferred from homology"/>
<accession>A0A1I7YFQ5</accession>
<dbReference type="GO" id="GO:0070813">
    <property type="term" value="P:hydrogen sulfide metabolic process"/>
    <property type="evidence" value="ECO:0007669"/>
    <property type="project" value="TreeGrafter"/>
</dbReference>
<dbReference type="Gene3D" id="3.60.15.10">
    <property type="entry name" value="Ribonuclease Z/Hydroxyacylglutathione hydrolase-like"/>
    <property type="match status" value="1"/>
</dbReference>
<dbReference type="Proteomes" id="UP000095287">
    <property type="component" value="Unplaced"/>
</dbReference>
<evidence type="ECO:0000256" key="4">
    <source>
        <dbReference type="ARBA" id="ARBA00022723"/>
    </source>
</evidence>
<keyword evidence="4" id="KW-0479">Metal-binding</keyword>
<evidence type="ECO:0000256" key="13">
    <source>
        <dbReference type="ARBA" id="ARBA00066686"/>
    </source>
</evidence>
<name>A0A1I7YFQ5_9BILA</name>
<feature type="domain" description="Metallo-beta-lactamase" evidence="16">
    <location>
        <begin position="19"/>
        <end position="180"/>
    </location>
</feature>
<dbReference type="InterPro" id="IPR001279">
    <property type="entry name" value="Metallo-B-lactamas"/>
</dbReference>